<dbReference type="GO" id="GO:0016491">
    <property type="term" value="F:oxidoreductase activity"/>
    <property type="evidence" value="ECO:0007669"/>
    <property type="project" value="UniProtKB-KW"/>
</dbReference>
<dbReference type="Pfam" id="PF13561">
    <property type="entry name" value="adh_short_C2"/>
    <property type="match status" value="1"/>
</dbReference>
<evidence type="ECO:0000256" key="1">
    <source>
        <dbReference type="ARBA" id="ARBA00006484"/>
    </source>
</evidence>
<organism evidence="4 5">
    <name type="scientific">Melanopsichium pennsylvanicum</name>
    <dbReference type="NCBI Taxonomy" id="63383"/>
    <lineage>
        <taxon>Eukaryota</taxon>
        <taxon>Fungi</taxon>
        <taxon>Dikarya</taxon>
        <taxon>Basidiomycota</taxon>
        <taxon>Ustilaginomycotina</taxon>
        <taxon>Ustilaginomycetes</taxon>
        <taxon>Ustilaginales</taxon>
        <taxon>Ustilaginaceae</taxon>
        <taxon>Melanopsichium</taxon>
    </lineage>
</organism>
<dbReference type="Pfam" id="PF23441">
    <property type="entry name" value="SDR"/>
    <property type="match status" value="1"/>
</dbReference>
<comment type="caution">
    <text evidence="4">The sequence shown here is derived from an EMBL/GenBank/DDBJ whole genome shotgun (WGS) entry which is preliminary data.</text>
</comment>
<dbReference type="PANTHER" id="PTHR43477:SF1">
    <property type="entry name" value="DIHYDROANTICAPSIN 7-DEHYDROGENASE"/>
    <property type="match status" value="1"/>
</dbReference>
<dbReference type="InterPro" id="IPR057571">
    <property type="entry name" value="SDR_PhqE-like"/>
</dbReference>
<dbReference type="InterPro" id="IPR036291">
    <property type="entry name" value="NAD(P)-bd_dom_sf"/>
</dbReference>
<name>A0AAJ5C8J1_9BASI</name>
<gene>
    <name evidence="4" type="ORF">MEPE_06776</name>
</gene>
<sequence>MATSKTSALLQGKKVVVIGGSSGIGFSAASAFIEEGATVIIGSSSQSRVDSAIQRLSDPNIQYNADPSRISGHTVNLKALDLSDKGIRVNAVAPGAVETELWHAFPEETRKQVLQSRGDKLLTGRVGQPEDLANVYIYLTKDKNITAQIIVSDGGDSTVERS</sequence>
<dbReference type="PRINTS" id="PR00081">
    <property type="entry name" value="GDHRDH"/>
</dbReference>
<dbReference type="EMBL" id="OAPG01000023">
    <property type="protein sequence ID" value="SNX88065.1"/>
    <property type="molecule type" value="Genomic_DNA"/>
</dbReference>
<dbReference type="SUPFAM" id="SSF51735">
    <property type="entry name" value="NAD(P)-binding Rossmann-fold domains"/>
    <property type="match status" value="1"/>
</dbReference>
<protein>
    <submittedName>
        <fullName evidence="4">Probable conserved hypothetcial protein</fullName>
    </submittedName>
</protein>
<evidence type="ECO:0000256" key="2">
    <source>
        <dbReference type="ARBA" id="ARBA00022857"/>
    </source>
</evidence>
<evidence type="ECO:0000256" key="3">
    <source>
        <dbReference type="ARBA" id="ARBA00023002"/>
    </source>
</evidence>
<accession>A0AAJ5C8J1</accession>
<dbReference type="InterPro" id="IPR051122">
    <property type="entry name" value="SDR_DHRS6-like"/>
</dbReference>
<proteinExistence type="inferred from homology"/>
<dbReference type="InterPro" id="IPR002347">
    <property type="entry name" value="SDR_fam"/>
</dbReference>
<keyword evidence="3" id="KW-0560">Oxidoreductase</keyword>
<keyword evidence="5" id="KW-1185">Reference proteome</keyword>
<dbReference type="AlphaFoldDB" id="A0AAJ5C8J1"/>
<dbReference type="Proteomes" id="UP001294444">
    <property type="component" value="Unassembled WGS sequence"/>
</dbReference>
<comment type="similarity">
    <text evidence="1">Belongs to the short-chain dehydrogenases/reductases (SDR) family.</text>
</comment>
<reference evidence="4" key="1">
    <citation type="submission" date="2023-10" db="EMBL/GenBank/DDBJ databases">
        <authorList>
            <person name="Guldener U."/>
        </authorList>
    </citation>
    <scope>NUCLEOTIDE SEQUENCE</scope>
    <source>
        <strain evidence="4">Mp4</strain>
    </source>
</reference>
<keyword evidence="2" id="KW-0521">NADP</keyword>
<evidence type="ECO:0000313" key="5">
    <source>
        <dbReference type="Proteomes" id="UP001294444"/>
    </source>
</evidence>
<dbReference type="PANTHER" id="PTHR43477">
    <property type="entry name" value="DIHYDROANTICAPSIN 7-DEHYDROGENASE"/>
    <property type="match status" value="1"/>
</dbReference>
<evidence type="ECO:0000313" key="4">
    <source>
        <dbReference type="EMBL" id="SNX88065.1"/>
    </source>
</evidence>
<dbReference type="Gene3D" id="3.40.50.720">
    <property type="entry name" value="NAD(P)-binding Rossmann-like Domain"/>
    <property type="match status" value="2"/>
</dbReference>